<proteinExistence type="predicted"/>
<organism evidence="2 3">
    <name type="scientific">Candidatus Magasanikbacteria bacterium GW2011_GWE2_42_7</name>
    <dbReference type="NCBI Taxonomy" id="1619052"/>
    <lineage>
        <taxon>Bacteria</taxon>
        <taxon>Candidatus Magasanikiibacteriota</taxon>
    </lineage>
</organism>
<evidence type="ECO:0000313" key="2">
    <source>
        <dbReference type="EMBL" id="KKS70119.1"/>
    </source>
</evidence>
<dbReference type="PATRIC" id="fig|1619052.3.peg.1071"/>
<accession>A0A0G1BAA8</accession>
<reference evidence="2 3" key="1">
    <citation type="journal article" date="2015" name="Nature">
        <title>rRNA introns, odd ribosomes, and small enigmatic genomes across a large radiation of phyla.</title>
        <authorList>
            <person name="Brown C.T."/>
            <person name="Hug L.A."/>
            <person name="Thomas B.C."/>
            <person name="Sharon I."/>
            <person name="Castelle C.J."/>
            <person name="Singh A."/>
            <person name="Wilkins M.J."/>
            <person name="Williams K.H."/>
            <person name="Banfield J.F."/>
        </authorList>
    </citation>
    <scope>NUCLEOTIDE SEQUENCE [LARGE SCALE GENOMIC DNA]</scope>
</reference>
<comment type="caution">
    <text evidence="2">The sequence shown here is derived from an EMBL/GenBank/DDBJ whole genome shotgun (WGS) entry which is preliminary data.</text>
</comment>
<name>A0A0G1BAA8_9BACT</name>
<dbReference type="InterPro" id="IPR054218">
    <property type="entry name" value="DUF6938"/>
</dbReference>
<protein>
    <recommendedName>
        <fullName evidence="1">DUF6938 domain-containing protein</fullName>
    </recommendedName>
</protein>
<sequence length="455" mass="51930">MATKKTPQSNKEAYIVTVDMGYGHQRAVYPLKDMAACPVGWQQAGIITANNYGGIPKKDKRTWENNQKVYETISRMKKIPLIGQPIFDIMDYVQRIKPFYPKRDLSAPSLQLKQIYKMISKGWGKHLIEVLNEDPKPFVTSFFITAFFAEEHGYKGDIFCLCTDTDISRAWAPLHPEKSRIQYFAPTKRVKQRLMLYGVKEKNIFVTGFPLPKENIGGKTIKTLKEDLGCRIGNLDPHGKYQKKYESTLHTYLGKQYCNLNAKHPLTITFAVGGAGAQRDVGVTILESLRVHIEKGTVRLNLVAGSRNDVYRFYDEKVKELHLEKHLGGTVNIMFAKHKLDYFSQFNEVLRTTDILWTKPSELSFYAGLGIPIIIAPTIGSQEEYNKAWLHAVNAGFEQEDPAFTHEWLFDWLESGWLAEAAMSGFLNAPRNGAYHIEEIVLKGKRSEIEDMHLM</sequence>
<evidence type="ECO:0000259" key="1">
    <source>
        <dbReference type="Pfam" id="PF22053"/>
    </source>
</evidence>
<dbReference type="AlphaFoldDB" id="A0A0G1BAA8"/>
<dbReference type="Proteomes" id="UP000033867">
    <property type="component" value="Unassembled WGS sequence"/>
</dbReference>
<feature type="domain" description="DUF6938" evidence="1">
    <location>
        <begin position="261"/>
        <end position="388"/>
    </location>
</feature>
<gene>
    <name evidence="2" type="ORF">UV42_C0068G0006</name>
</gene>
<evidence type="ECO:0000313" key="3">
    <source>
        <dbReference type="Proteomes" id="UP000033867"/>
    </source>
</evidence>
<dbReference type="Pfam" id="PF22053">
    <property type="entry name" value="DUF6938"/>
    <property type="match status" value="1"/>
</dbReference>
<dbReference type="EMBL" id="LCEK01000068">
    <property type="protein sequence ID" value="KKS70119.1"/>
    <property type="molecule type" value="Genomic_DNA"/>
</dbReference>